<dbReference type="PANTHER" id="PTHR47447">
    <property type="entry name" value="OS03G0856100 PROTEIN"/>
    <property type="match status" value="1"/>
</dbReference>
<name>A0ABR4HZ34_9EURO</name>
<evidence type="ECO:0000256" key="1">
    <source>
        <dbReference type="ARBA" id="ARBA00006192"/>
    </source>
</evidence>
<evidence type="ECO:0000256" key="2">
    <source>
        <dbReference type="ARBA" id="ARBA00022737"/>
    </source>
</evidence>
<keyword evidence="2" id="KW-0677">Repeat</keyword>
<evidence type="ECO:0000256" key="3">
    <source>
        <dbReference type="ARBA" id="ARBA00044493"/>
    </source>
</evidence>
<dbReference type="PROSITE" id="PS51375">
    <property type="entry name" value="PPR"/>
    <property type="match status" value="2"/>
</dbReference>
<keyword evidence="9" id="KW-1185">Reference proteome</keyword>
<evidence type="ECO:0000256" key="6">
    <source>
        <dbReference type="SAM" id="MobiDB-lite"/>
    </source>
</evidence>
<dbReference type="EMBL" id="JBFXLT010000007">
    <property type="protein sequence ID" value="KAL2820334.1"/>
    <property type="molecule type" value="Genomic_DNA"/>
</dbReference>
<evidence type="ECO:0000313" key="9">
    <source>
        <dbReference type="Proteomes" id="UP001610334"/>
    </source>
</evidence>
<evidence type="ECO:0000256" key="4">
    <source>
        <dbReference type="ARBA" id="ARBA00044511"/>
    </source>
</evidence>
<comment type="function">
    <text evidence="3">Regulates mitochondrial small subunit maturation by controlling 15S rRNA 5'-end processing. Localizes to the 5' precursor of the 15S rRNA in a position that is subsequently occupied by mS47 in the mature yeast mtSSU. Uses structure and sequence-specific RNA recognition, binding to a single-stranded region of the precursor and specifically recognizing bases -6 to -1. The exchange of Ccm1 for mS47 is coupled to the irreversible removal of precursor rRNA that is accompanied by conformational changes of the mitoribosomal proteins uS5m and mS26. These conformational changes signal completion of 5'-end rRNA processing through protection of the mature 5'-end of the 15S rRNA and stabilization of mS47. The removal of the 5' precursor together with the dissociation of Ccm1 may be catalyzed by the 5'-3' exoribonuclease Pet127. Involved in the specific removal of group I introns in mitochondrial encoded transcripts.</text>
</comment>
<gene>
    <name evidence="8" type="ORF">BJX63DRAFT_311385</name>
</gene>
<comment type="subunit">
    <text evidence="4">Binds to mitochondrial small subunit 15S rRNA.</text>
</comment>
<feature type="repeat" description="PPR" evidence="5">
    <location>
        <begin position="482"/>
        <end position="516"/>
    </location>
</feature>
<feature type="domain" description="Pentatricopeptide repeat-containing protein-mitochondrial" evidence="7">
    <location>
        <begin position="338"/>
        <end position="450"/>
    </location>
</feature>
<evidence type="ECO:0000256" key="5">
    <source>
        <dbReference type="PROSITE-ProRule" id="PRU00708"/>
    </source>
</evidence>
<comment type="similarity">
    <text evidence="1">Belongs to the CCM1 family.</text>
</comment>
<comment type="caution">
    <text evidence="8">The sequence shown here is derived from an EMBL/GenBank/DDBJ whole genome shotgun (WGS) entry which is preliminary data.</text>
</comment>
<dbReference type="Pfam" id="PF23276">
    <property type="entry name" value="TPR_24"/>
    <property type="match status" value="1"/>
</dbReference>
<feature type="compositionally biased region" description="Polar residues" evidence="6">
    <location>
        <begin position="55"/>
        <end position="66"/>
    </location>
</feature>
<dbReference type="InterPro" id="IPR057027">
    <property type="entry name" value="TPR_mt"/>
</dbReference>
<evidence type="ECO:0000259" key="7">
    <source>
        <dbReference type="Pfam" id="PF23276"/>
    </source>
</evidence>
<feature type="region of interest" description="Disordered" evidence="6">
    <location>
        <begin position="43"/>
        <end position="105"/>
    </location>
</feature>
<sequence length="623" mass="70987">MMSHKRLVLDELWHCLCPSFTSNTLKRSRIPLLAKTRSRCPTSVLPIPSSLPKRYSSNSAQPQDASGKNGERPVSSDKSLDIPFKNEPSIPPRNVDRPKSHRNKQARGGYIVPIHLHSLTTQEIEAKLQDLAKNFPNVHSAMQKLQHLIQDRRIRPSARHYKWLIQCNSDPQHGSPVLIRQLLLEMERNNIPLDSGTLHAALQALAVHPDYTLRQDVLRAMRDRWLPLSTDGWHHVVAGLIREHQFELALDHIAHMERKDIIVKDWLHSLLIYYLCECQEFGQILELLRTRLEQGFSITQELWIHILNAATVARHVKTIRFVWKRVVDLGALHPDILLCNRILEIATENGDTRLGRSVLLFLLNSGVPLEPRHYEKLCHMHVISDDLQASLRVLCEMNGAGHTVQSGSVEPILNHCIANKIRPRDVWAHLKDLRSKGLKIPLACARIVIDLYREGARSDPFEVDDGVAFYKELYTLCPGQLDPATFNALIRMCRVTKDAESAMFILHEMAGSQVMPDATTFAHLIMLCMECGNFKSAELYFEDLLERGLHLGQAAREEIRDLCNSSANTAAVKLREHPEISEDAPEENVATLETVEHTTSPIGETKHKHHLDPKHVRRQYNKK</sequence>
<dbReference type="InterPro" id="IPR002885">
    <property type="entry name" value="PPR_rpt"/>
</dbReference>
<feature type="repeat" description="PPR" evidence="5">
    <location>
        <begin position="517"/>
        <end position="551"/>
    </location>
</feature>
<organism evidence="8 9">
    <name type="scientific">Aspergillus granulosus</name>
    <dbReference type="NCBI Taxonomy" id="176169"/>
    <lineage>
        <taxon>Eukaryota</taxon>
        <taxon>Fungi</taxon>
        <taxon>Dikarya</taxon>
        <taxon>Ascomycota</taxon>
        <taxon>Pezizomycotina</taxon>
        <taxon>Eurotiomycetes</taxon>
        <taxon>Eurotiomycetidae</taxon>
        <taxon>Eurotiales</taxon>
        <taxon>Aspergillaceae</taxon>
        <taxon>Aspergillus</taxon>
        <taxon>Aspergillus subgen. Nidulantes</taxon>
    </lineage>
</organism>
<dbReference type="Gene3D" id="1.25.40.10">
    <property type="entry name" value="Tetratricopeptide repeat domain"/>
    <property type="match status" value="2"/>
</dbReference>
<feature type="compositionally biased region" description="Basic and acidic residues" evidence="6">
    <location>
        <begin position="69"/>
        <end position="80"/>
    </location>
</feature>
<proteinExistence type="inferred from homology"/>
<dbReference type="Proteomes" id="UP001610334">
    <property type="component" value="Unassembled WGS sequence"/>
</dbReference>
<dbReference type="InterPro" id="IPR011990">
    <property type="entry name" value="TPR-like_helical_dom_sf"/>
</dbReference>
<dbReference type="PANTHER" id="PTHR47447:SF17">
    <property type="entry name" value="OS12G0638900 PROTEIN"/>
    <property type="match status" value="1"/>
</dbReference>
<dbReference type="Pfam" id="PF13812">
    <property type="entry name" value="PPR_3"/>
    <property type="match status" value="1"/>
</dbReference>
<feature type="compositionally biased region" description="Basic residues" evidence="6">
    <location>
        <begin position="606"/>
        <end position="623"/>
    </location>
</feature>
<feature type="region of interest" description="Disordered" evidence="6">
    <location>
        <begin position="597"/>
        <end position="623"/>
    </location>
</feature>
<reference evidence="8 9" key="1">
    <citation type="submission" date="2024-07" db="EMBL/GenBank/DDBJ databases">
        <title>Section-level genome sequencing and comparative genomics of Aspergillus sections Usti and Cavernicolus.</title>
        <authorList>
            <consortium name="Lawrence Berkeley National Laboratory"/>
            <person name="Nybo J.L."/>
            <person name="Vesth T.C."/>
            <person name="Theobald S."/>
            <person name="Frisvad J.C."/>
            <person name="Larsen T.O."/>
            <person name="Kjaerboelling I."/>
            <person name="Rothschild-Mancinelli K."/>
            <person name="Lyhne E.K."/>
            <person name="Kogle M.E."/>
            <person name="Barry K."/>
            <person name="Clum A."/>
            <person name="Na H."/>
            <person name="Ledsgaard L."/>
            <person name="Lin J."/>
            <person name="Lipzen A."/>
            <person name="Kuo A."/>
            <person name="Riley R."/>
            <person name="Mondo S."/>
            <person name="Labutti K."/>
            <person name="Haridas S."/>
            <person name="Pangalinan J."/>
            <person name="Salamov A.A."/>
            <person name="Simmons B.A."/>
            <person name="Magnuson J.K."/>
            <person name="Chen J."/>
            <person name="Drula E."/>
            <person name="Henrissat B."/>
            <person name="Wiebenga A."/>
            <person name="Lubbers R.J."/>
            <person name="Gomes A.C."/>
            <person name="Makela M.R."/>
            <person name="Stajich J."/>
            <person name="Grigoriev I.V."/>
            <person name="Mortensen U.H."/>
            <person name="De Vries R.P."/>
            <person name="Baker S.E."/>
            <person name="Andersen M.R."/>
        </authorList>
    </citation>
    <scope>NUCLEOTIDE SEQUENCE [LARGE SCALE GENOMIC DNA]</scope>
    <source>
        <strain evidence="8 9">CBS 588.65</strain>
    </source>
</reference>
<protein>
    <recommendedName>
        <fullName evidence="7">Pentatricopeptide repeat-containing protein-mitochondrial domain-containing protein</fullName>
    </recommendedName>
</protein>
<accession>A0ABR4HZ34</accession>
<evidence type="ECO:0000313" key="8">
    <source>
        <dbReference type="EMBL" id="KAL2820334.1"/>
    </source>
</evidence>